<comment type="caution">
    <text evidence="2">The sequence shown here is derived from an EMBL/GenBank/DDBJ whole genome shotgun (WGS) entry which is preliminary data.</text>
</comment>
<dbReference type="EMBL" id="QAPG01010709">
    <property type="protein sequence ID" value="TDZ13944.1"/>
    <property type="molecule type" value="Genomic_DNA"/>
</dbReference>
<organism evidence="2 3">
    <name type="scientific">Colletotrichum spinosum</name>
    <dbReference type="NCBI Taxonomy" id="1347390"/>
    <lineage>
        <taxon>Eukaryota</taxon>
        <taxon>Fungi</taxon>
        <taxon>Dikarya</taxon>
        <taxon>Ascomycota</taxon>
        <taxon>Pezizomycotina</taxon>
        <taxon>Sordariomycetes</taxon>
        <taxon>Hypocreomycetidae</taxon>
        <taxon>Glomerellales</taxon>
        <taxon>Glomerellaceae</taxon>
        <taxon>Colletotrichum</taxon>
        <taxon>Colletotrichum orbiculare species complex</taxon>
    </lineage>
</organism>
<accession>A0A4R8PRW3</accession>
<gene>
    <name evidence="2" type="ORF">C8035_v003029</name>
</gene>
<dbReference type="Proteomes" id="UP000295083">
    <property type="component" value="Unassembled WGS sequence"/>
</dbReference>
<proteinExistence type="predicted"/>
<evidence type="ECO:0000256" key="1">
    <source>
        <dbReference type="SAM" id="MobiDB-lite"/>
    </source>
</evidence>
<protein>
    <submittedName>
        <fullName evidence="2">Uncharacterized protein</fullName>
    </submittedName>
</protein>
<sequence>MPAGEARWRQQHWGQVDRQNGSAEDDHDDGGGVGGECGFVWMRASSVECQIVVQSLARFMIMSIWSPSSEAVSRWTVGNLSSATLMKTRPAGDEPTNDEAGVLVSVRMEYGHYHVLAVSTTMA</sequence>
<evidence type="ECO:0000313" key="2">
    <source>
        <dbReference type="EMBL" id="TDZ13944.1"/>
    </source>
</evidence>
<evidence type="ECO:0000313" key="3">
    <source>
        <dbReference type="Proteomes" id="UP000295083"/>
    </source>
</evidence>
<reference evidence="2 3" key="1">
    <citation type="submission" date="2018-11" db="EMBL/GenBank/DDBJ databases">
        <title>Genome sequence and assembly of Colletotrichum spinosum.</title>
        <authorList>
            <person name="Gan P."/>
            <person name="Shirasu K."/>
        </authorList>
    </citation>
    <scope>NUCLEOTIDE SEQUENCE [LARGE SCALE GENOMIC DNA]</scope>
    <source>
        <strain evidence="2 3">CBS 515.97</strain>
    </source>
</reference>
<feature type="region of interest" description="Disordered" evidence="1">
    <location>
        <begin position="1"/>
        <end position="31"/>
    </location>
</feature>
<name>A0A4R8PRW3_9PEZI</name>
<keyword evidence="3" id="KW-1185">Reference proteome</keyword>
<dbReference type="AlphaFoldDB" id="A0A4R8PRW3"/>